<feature type="domain" description="Myb-like" evidence="7">
    <location>
        <begin position="376"/>
        <end position="427"/>
    </location>
</feature>
<evidence type="ECO:0000256" key="2">
    <source>
        <dbReference type="ARBA" id="ARBA00023015"/>
    </source>
</evidence>
<feature type="transmembrane region" description="Helical" evidence="6">
    <location>
        <begin position="339"/>
        <end position="360"/>
    </location>
</feature>
<dbReference type="PROSITE" id="PS51293">
    <property type="entry name" value="SANT"/>
    <property type="match status" value="1"/>
</dbReference>
<dbReference type="AlphaFoldDB" id="A0A6V7WT81"/>
<feature type="domain" description="HTH myb-type" evidence="9">
    <location>
        <begin position="376"/>
        <end position="431"/>
    </location>
</feature>
<dbReference type="OrthoDB" id="2143914at2759"/>
<comment type="subcellular location">
    <subcellularLocation>
        <location evidence="1">Nucleus</location>
    </subcellularLocation>
</comment>
<comment type="caution">
    <text evidence="10">The sequence shown here is derived from an EMBL/GenBank/DDBJ whole genome shotgun (WGS) entry which is preliminary data.</text>
</comment>
<dbReference type="Pfam" id="PF13921">
    <property type="entry name" value="Myb_DNA-bind_6"/>
    <property type="match status" value="1"/>
</dbReference>
<gene>
    <name evidence="10" type="ORF">MENT_LOCUS42761</name>
</gene>
<dbReference type="Proteomes" id="UP000580250">
    <property type="component" value="Unassembled WGS sequence"/>
</dbReference>
<dbReference type="GO" id="GO:0001006">
    <property type="term" value="F:RNA polymerase III type 3 promoter sequence-specific DNA binding"/>
    <property type="evidence" value="ECO:0007669"/>
    <property type="project" value="TreeGrafter"/>
</dbReference>
<evidence type="ECO:0000313" key="10">
    <source>
        <dbReference type="EMBL" id="CAD2190006.1"/>
    </source>
</evidence>
<evidence type="ECO:0000259" key="8">
    <source>
        <dbReference type="PROSITE" id="PS51293"/>
    </source>
</evidence>
<keyword evidence="4" id="KW-0804">Transcription</keyword>
<protein>
    <submittedName>
        <fullName evidence="10">Uncharacterized protein</fullName>
    </submittedName>
</protein>
<keyword evidence="6" id="KW-0472">Membrane</keyword>
<sequence>MGPDSYSDILPSFSVSNVDSQDDERFTLDSEMAQQFIQANPDLAQFASLLANNHTYLELLDQLISQVDQEIESNRRMQGKIRAKLSRPFENVPQSRAYSNISVPCWPPYFKDSDGMAPNMNSEALEISRICSADPLVEEEKRWVPTELELLRDSVCSSLKDGEISLLDSRKEIFQKKLRAAGVETTNEQRHNWIDEVERINRRITYIRSRSVNDFLKEHSNYDSVDWSKLSARDFKGVRTISQLRQKWCNEMCPLYNKSAWTLSEDEKLIDLSRDFSNWDVISEMLDASRPPFLCFQRLNYLRQNEHEPKPWTPVEDQKLRKLILMHRVGDEIPWQRSWFAFLFSLILFIFKIFVALYMPGRSKLNCEYRYTRSLSEKIRHGRWTEGEDILLLEAINKYGPRNWVKISNHVRGRSALQCRDRWIHVLDHKRRDRPWTWEEHMRLFYGVRLFGRDECAKIARILPGRNNMDVRMRTRFFGQITN</sequence>
<dbReference type="Gene3D" id="1.10.10.60">
    <property type="entry name" value="Homeodomain-like"/>
    <property type="match status" value="3"/>
</dbReference>
<dbReference type="PANTHER" id="PTHR46621">
    <property type="entry name" value="SNRNA-ACTIVATING PROTEIN COMPLEX SUBUNIT 4"/>
    <property type="match status" value="1"/>
</dbReference>
<dbReference type="PROSITE" id="PS50090">
    <property type="entry name" value="MYB_LIKE"/>
    <property type="match status" value="2"/>
</dbReference>
<dbReference type="SUPFAM" id="SSF46689">
    <property type="entry name" value="Homeodomain-like"/>
    <property type="match status" value="3"/>
</dbReference>
<proteinExistence type="predicted"/>
<keyword evidence="5" id="KW-0539">Nucleus</keyword>
<dbReference type="GO" id="GO:0042796">
    <property type="term" value="P:snRNA transcription by RNA polymerase III"/>
    <property type="evidence" value="ECO:0007669"/>
    <property type="project" value="TreeGrafter"/>
</dbReference>
<dbReference type="InterPro" id="IPR001005">
    <property type="entry name" value="SANT/Myb"/>
</dbReference>
<name>A0A6V7WT81_MELEN</name>
<dbReference type="GO" id="GO:0042795">
    <property type="term" value="P:snRNA transcription by RNA polymerase II"/>
    <property type="evidence" value="ECO:0007669"/>
    <property type="project" value="TreeGrafter"/>
</dbReference>
<keyword evidence="2" id="KW-0805">Transcription regulation</keyword>
<dbReference type="PROSITE" id="PS51294">
    <property type="entry name" value="HTH_MYB"/>
    <property type="match status" value="1"/>
</dbReference>
<reference evidence="10 11" key="1">
    <citation type="submission" date="2020-08" db="EMBL/GenBank/DDBJ databases">
        <authorList>
            <person name="Koutsovoulos G."/>
            <person name="Danchin GJ E."/>
        </authorList>
    </citation>
    <scope>NUCLEOTIDE SEQUENCE [LARGE SCALE GENOMIC DNA]</scope>
</reference>
<feature type="domain" description="Myb-like" evidence="7">
    <location>
        <begin position="253"/>
        <end position="303"/>
    </location>
</feature>
<keyword evidence="6" id="KW-1133">Transmembrane helix</keyword>
<dbReference type="SMART" id="SM00717">
    <property type="entry name" value="SANT"/>
    <property type="match status" value="5"/>
</dbReference>
<dbReference type="CDD" id="cd00167">
    <property type="entry name" value="SANT"/>
    <property type="match status" value="2"/>
</dbReference>
<dbReference type="GO" id="GO:0019185">
    <property type="term" value="C:snRNA-activating protein complex"/>
    <property type="evidence" value="ECO:0007669"/>
    <property type="project" value="TreeGrafter"/>
</dbReference>
<dbReference type="Pfam" id="PF00249">
    <property type="entry name" value="Myb_DNA-binding"/>
    <property type="match status" value="1"/>
</dbReference>
<keyword evidence="3" id="KW-0238">DNA-binding</keyword>
<evidence type="ECO:0000259" key="9">
    <source>
        <dbReference type="PROSITE" id="PS51294"/>
    </source>
</evidence>
<evidence type="ECO:0000256" key="1">
    <source>
        <dbReference type="ARBA" id="ARBA00004123"/>
    </source>
</evidence>
<evidence type="ECO:0000256" key="5">
    <source>
        <dbReference type="ARBA" id="ARBA00023242"/>
    </source>
</evidence>
<dbReference type="InterPro" id="IPR009057">
    <property type="entry name" value="Homeodomain-like_sf"/>
</dbReference>
<accession>A0A6V7WT81</accession>
<evidence type="ECO:0000256" key="4">
    <source>
        <dbReference type="ARBA" id="ARBA00023163"/>
    </source>
</evidence>
<evidence type="ECO:0000313" key="11">
    <source>
        <dbReference type="Proteomes" id="UP000580250"/>
    </source>
</evidence>
<dbReference type="GO" id="GO:0005634">
    <property type="term" value="C:nucleus"/>
    <property type="evidence" value="ECO:0007669"/>
    <property type="project" value="UniProtKB-SubCell"/>
</dbReference>
<dbReference type="GO" id="GO:0000978">
    <property type="term" value="F:RNA polymerase II cis-regulatory region sequence-specific DNA binding"/>
    <property type="evidence" value="ECO:0007669"/>
    <property type="project" value="TreeGrafter"/>
</dbReference>
<evidence type="ECO:0000256" key="3">
    <source>
        <dbReference type="ARBA" id="ARBA00023125"/>
    </source>
</evidence>
<dbReference type="InterPro" id="IPR051575">
    <property type="entry name" value="Myb-like_DNA-bd"/>
</dbReference>
<evidence type="ECO:0000259" key="7">
    <source>
        <dbReference type="PROSITE" id="PS50090"/>
    </source>
</evidence>
<dbReference type="EMBL" id="CAJEWN010000782">
    <property type="protein sequence ID" value="CAD2190006.1"/>
    <property type="molecule type" value="Genomic_DNA"/>
</dbReference>
<organism evidence="10 11">
    <name type="scientific">Meloidogyne enterolobii</name>
    <name type="common">Root-knot nematode worm</name>
    <name type="synonym">Meloidogyne mayaguensis</name>
    <dbReference type="NCBI Taxonomy" id="390850"/>
    <lineage>
        <taxon>Eukaryota</taxon>
        <taxon>Metazoa</taxon>
        <taxon>Ecdysozoa</taxon>
        <taxon>Nematoda</taxon>
        <taxon>Chromadorea</taxon>
        <taxon>Rhabditida</taxon>
        <taxon>Tylenchina</taxon>
        <taxon>Tylenchomorpha</taxon>
        <taxon>Tylenchoidea</taxon>
        <taxon>Meloidogynidae</taxon>
        <taxon>Meloidogyninae</taxon>
        <taxon>Meloidogyne</taxon>
    </lineage>
</organism>
<keyword evidence="6" id="KW-0812">Transmembrane</keyword>
<dbReference type="InterPro" id="IPR017884">
    <property type="entry name" value="SANT_dom"/>
</dbReference>
<dbReference type="PANTHER" id="PTHR46621:SF1">
    <property type="entry name" value="SNRNA-ACTIVATING PROTEIN COMPLEX SUBUNIT 4"/>
    <property type="match status" value="1"/>
</dbReference>
<feature type="domain" description="SANT" evidence="8">
    <location>
        <begin position="379"/>
        <end position="434"/>
    </location>
</feature>
<evidence type="ECO:0000256" key="6">
    <source>
        <dbReference type="SAM" id="Phobius"/>
    </source>
</evidence>
<dbReference type="InterPro" id="IPR017930">
    <property type="entry name" value="Myb_dom"/>
</dbReference>